<proteinExistence type="predicted"/>
<evidence type="ECO:0000313" key="1">
    <source>
        <dbReference type="EMBL" id="MBB6068190.1"/>
    </source>
</evidence>
<evidence type="ECO:0000313" key="2">
    <source>
        <dbReference type="Proteomes" id="UP000584706"/>
    </source>
</evidence>
<sequence>MWYLKSKFNRSTTSKIRDSDIFEHFAIIKTILEISSSRIFNLNEILFKIEFEKAYKFINKLAQEDDELKERLDADGACAEGVVLNYMFNTLKYADDFDVVLALFPYRLNRHYDIEDRLDDAEKPIKDKRYRLSFIPELQVCIKNKDCISDEYEKHECNDKLEDYTKTLYDNYLDKTLY</sequence>
<name>A0A7J9S397_METMI</name>
<dbReference type="Proteomes" id="UP000584706">
    <property type="component" value="Unassembled WGS sequence"/>
</dbReference>
<gene>
    <name evidence="1" type="ORF">HNP97_001703</name>
</gene>
<organism evidence="1 2">
    <name type="scientific">Methanococcus maripaludis</name>
    <name type="common">Methanococcus deltae</name>
    <dbReference type="NCBI Taxonomy" id="39152"/>
    <lineage>
        <taxon>Archaea</taxon>
        <taxon>Methanobacteriati</taxon>
        <taxon>Methanobacteriota</taxon>
        <taxon>Methanomada group</taxon>
        <taxon>Methanococci</taxon>
        <taxon>Methanococcales</taxon>
        <taxon>Methanococcaceae</taxon>
        <taxon>Methanococcus</taxon>
    </lineage>
</organism>
<accession>A0A7J9S397</accession>
<reference evidence="1 2" key="1">
    <citation type="submission" date="2020-08" db="EMBL/GenBank/DDBJ databases">
        <title>Genomic Encyclopedia of Type Strains, Phase IV (KMG-V): Genome sequencing to study the core and pangenomes of soil and plant-associated prokaryotes.</title>
        <authorList>
            <person name="Whitman W."/>
        </authorList>
    </citation>
    <scope>NUCLEOTIDE SEQUENCE [LARGE SCALE GENOMIC DNA]</scope>
    <source>
        <strain evidence="1 2">DSM 7078</strain>
    </source>
</reference>
<comment type="caution">
    <text evidence="1">The sequence shown here is derived from an EMBL/GenBank/DDBJ whole genome shotgun (WGS) entry which is preliminary data.</text>
</comment>
<protein>
    <submittedName>
        <fullName evidence="1">Uncharacterized protein</fullName>
    </submittedName>
</protein>
<dbReference type="AlphaFoldDB" id="A0A7J9S397"/>
<dbReference type="EMBL" id="JACHIQ010000003">
    <property type="protein sequence ID" value="MBB6068190.1"/>
    <property type="molecule type" value="Genomic_DNA"/>
</dbReference>
<dbReference type="RefSeq" id="WP_183547457.1">
    <property type="nucleotide sequence ID" value="NZ_JACHIQ010000003.1"/>
</dbReference>